<feature type="compositionally biased region" description="Polar residues" evidence="1">
    <location>
        <begin position="12"/>
        <end position="27"/>
    </location>
</feature>
<protein>
    <submittedName>
        <fullName evidence="2">Uncharacterized protein</fullName>
    </submittedName>
</protein>
<feature type="region of interest" description="Disordered" evidence="1">
    <location>
        <begin position="1"/>
        <end position="33"/>
    </location>
</feature>
<gene>
    <name evidence="2" type="ORF">CC80DRAFT_405634</name>
</gene>
<name>A0A6A5UAF3_9PLEO</name>
<keyword evidence="3" id="KW-1185">Reference proteome</keyword>
<dbReference type="EMBL" id="ML976984">
    <property type="protein sequence ID" value="KAF1959836.1"/>
    <property type="molecule type" value="Genomic_DNA"/>
</dbReference>
<reference evidence="2" key="1">
    <citation type="journal article" date="2020" name="Stud. Mycol.">
        <title>101 Dothideomycetes genomes: a test case for predicting lifestyles and emergence of pathogens.</title>
        <authorList>
            <person name="Haridas S."/>
            <person name="Albert R."/>
            <person name="Binder M."/>
            <person name="Bloem J."/>
            <person name="Labutti K."/>
            <person name="Salamov A."/>
            <person name="Andreopoulos B."/>
            <person name="Baker S."/>
            <person name="Barry K."/>
            <person name="Bills G."/>
            <person name="Bluhm B."/>
            <person name="Cannon C."/>
            <person name="Castanera R."/>
            <person name="Culley D."/>
            <person name="Daum C."/>
            <person name="Ezra D."/>
            <person name="Gonzalez J."/>
            <person name="Henrissat B."/>
            <person name="Kuo A."/>
            <person name="Liang C."/>
            <person name="Lipzen A."/>
            <person name="Lutzoni F."/>
            <person name="Magnuson J."/>
            <person name="Mondo S."/>
            <person name="Nolan M."/>
            <person name="Ohm R."/>
            <person name="Pangilinan J."/>
            <person name="Park H.-J."/>
            <person name="Ramirez L."/>
            <person name="Alfaro M."/>
            <person name="Sun H."/>
            <person name="Tritt A."/>
            <person name="Yoshinaga Y."/>
            <person name="Zwiers L.-H."/>
            <person name="Turgeon B."/>
            <person name="Goodwin S."/>
            <person name="Spatafora J."/>
            <person name="Crous P."/>
            <person name="Grigoriev I."/>
        </authorList>
    </citation>
    <scope>NUCLEOTIDE SEQUENCE</scope>
    <source>
        <strain evidence="2">CBS 675.92</strain>
    </source>
</reference>
<dbReference type="Proteomes" id="UP000800035">
    <property type="component" value="Unassembled WGS sequence"/>
</dbReference>
<evidence type="ECO:0000256" key="1">
    <source>
        <dbReference type="SAM" id="MobiDB-lite"/>
    </source>
</evidence>
<accession>A0A6A5UAF3</accession>
<sequence>MVSTNLHKRLTPASTNDSLSVQGTPSERSSKRIRIDDTAIAYAVPAGLSQSSSITSTPLGPRFFNPLATPPPSANLRREVPKVSLKLRIPECVPDVREKRQAASRKGAATRWAKQGKLQQPLPKDREIKAAYNLKLMRHYPAAPATNPALQPVIQKSERVAKLLKSFPKLETPVPTAANSIAVKTQLQIDEQNLKRNVKATRSDEGKKIAWASFSVEDWAERQVMVESALPSDDMSKESRGAPNNLPDWIKHKTSKFAQEEGPSVRGKKGRKWA</sequence>
<dbReference type="OrthoDB" id="3795156at2759"/>
<evidence type="ECO:0000313" key="2">
    <source>
        <dbReference type="EMBL" id="KAF1959836.1"/>
    </source>
</evidence>
<proteinExistence type="predicted"/>
<dbReference type="AlphaFoldDB" id="A0A6A5UAF3"/>
<organism evidence="2 3">
    <name type="scientific">Byssothecium circinans</name>
    <dbReference type="NCBI Taxonomy" id="147558"/>
    <lineage>
        <taxon>Eukaryota</taxon>
        <taxon>Fungi</taxon>
        <taxon>Dikarya</taxon>
        <taxon>Ascomycota</taxon>
        <taxon>Pezizomycotina</taxon>
        <taxon>Dothideomycetes</taxon>
        <taxon>Pleosporomycetidae</taxon>
        <taxon>Pleosporales</taxon>
        <taxon>Massarineae</taxon>
        <taxon>Massarinaceae</taxon>
        <taxon>Byssothecium</taxon>
    </lineage>
</organism>
<evidence type="ECO:0000313" key="3">
    <source>
        <dbReference type="Proteomes" id="UP000800035"/>
    </source>
</evidence>
<feature type="region of interest" description="Disordered" evidence="1">
    <location>
        <begin position="230"/>
        <end position="274"/>
    </location>
</feature>
<feature type="compositionally biased region" description="Basic residues" evidence="1">
    <location>
        <begin position="1"/>
        <end position="10"/>
    </location>
</feature>